<dbReference type="PANTHER" id="PTHR40111:SF1">
    <property type="entry name" value="CEPHALOSPORIN-C DEACETYLASE"/>
    <property type="match status" value="1"/>
</dbReference>
<dbReference type="InterPro" id="IPR008391">
    <property type="entry name" value="AXE1_dom"/>
</dbReference>
<dbReference type="OrthoDB" id="3668964at2"/>
<dbReference type="Gene3D" id="3.40.50.1820">
    <property type="entry name" value="alpha/beta hydrolase"/>
    <property type="match status" value="1"/>
</dbReference>
<evidence type="ECO:0000259" key="3">
    <source>
        <dbReference type="Pfam" id="PF05448"/>
    </source>
</evidence>
<protein>
    <submittedName>
        <fullName evidence="4">Cephalosporin-C deacetylase</fullName>
    </submittedName>
</protein>
<name>A0A1H2VQE5_9FLAO</name>
<feature type="domain" description="Acetyl xylan esterase" evidence="3">
    <location>
        <begin position="263"/>
        <end position="558"/>
    </location>
</feature>
<evidence type="ECO:0000313" key="4">
    <source>
        <dbReference type="EMBL" id="SDW70510.1"/>
    </source>
</evidence>
<dbReference type="Pfam" id="PF05448">
    <property type="entry name" value="AXE1"/>
    <property type="match status" value="1"/>
</dbReference>
<feature type="binding site" evidence="2">
    <location>
        <position position="339"/>
    </location>
    <ligand>
        <name>substrate</name>
    </ligand>
</feature>
<dbReference type="GO" id="GO:0052689">
    <property type="term" value="F:carboxylic ester hydrolase activity"/>
    <property type="evidence" value="ECO:0007669"/>
    <property type="project" value="TreeGrafter"/>
</dbReference>
<dbReference type="InterPro" id="IPR029058">
    <property type="entry name" value="AB_hydrolase_fold"/>
</dbReference>
<organism evidence="4 5">
    <name type="scientific">Lutibacter oricola</name>
    <dbReference type="NCBI Taxonomy" id="762486"/>
    <lineage>
        <taxon>Bacteria</taxon>
        <taxon>Pseudomonadati</taxon>
        <taxon>Bacteroidota</taxon>
        <taxon>Flavobacteriia</taxon>
        <taxon>Flavobacteriales</taxon>
        <taxon>Flavobacteriaceae</taxon>
        <taxon>Lutibacter</taxon>
    </lineage>
</organism>
<dbReference type="InterPro" id="IPR039069">
    <property type="entry name" value="CE7"/>
</dbReference>
<evidence type="ECO:0000256" key="2">
    <source>
        <dbReference type="PIRSR" id="PIRSR639069-2"/>
    </source>
</evidence>
<dbReference type="GO" id="GO:0005976">
    <property type="term" value="P:polysaccharide metabolic process"/>
    <property type="evidence" value="ECO:0007669"/>
    <property type="project" value="TreeGrafter"/>
</dbReference>
<gene>
    <name evidence="4" type="ORF">SAMN05444411_10214</name>
</gene>
<keyword evidence="5" id="KW-1185">Reference proteome</keyword>
<accession>A0A1H2VQE5</accession>
<dbReference type="Proteomes" id="UP000199595">
    <property type="component" value="Unassembled WGS sequence"/>
</dbReference>
<feature type="active site" description="Nucleophile" evidence="1">
    <location>
        <position position="426"/>
    </location>
</feature>
<dbReference type="AlphaFoldDB" id="A0A1H2VQE5"/>
<evidence type="ECO:0000313" key="5">
    <source>
        <dbReference type="Proteomes" id="UP000199595"/>
    </source>
</evidence>
<dbReference type="STRING" id="762486.SAMN05444411_10214"/>
<dbReference type="PANTHER" id="PTHR40111">
    <property type="entry name" value="CEPHALOSPORIN-C DEACETYLASE"/>
    <property type="match status" value="1"/>
</dbReference>
<sequence>MKLRYVFLVLVFSVFSIKAQNLLPFNWEFSYKKDSVFTVNNNVNLLLSWERQGLSYLTPSGKLSTRFKIPKNTNKASYILEVCLLLDVKDIYINGVYIGGDISNKFKWSANPKYNITKFKIPNDVLFIDKENTIEINCSNFSYTGGKSHNSVKFYAEYKFDNSKIEISFNSENHLFEKSSEVLFNLNMNLNSDAELDIFIRNDFADTLFVKNAFVKKNTKHFRIDLSKENLAPGFYEVIVNAKNMGFSGAVSWFTVNPTKIKNTYNKPADFNQFWDIAIAELKTIPPNFKVKKIDSLCTSKRDGFIVEMKSINNLTIRGYYFVPKQKGKYPALLNLPGYGYGFENLDEFLTVDEDVIELAFCVRGHGISDKIVEDKLESPGFFGHQICNKEESAYRQIYMDCIRAVEFLVSREEVDSSKIGVLGGSQGGGLALMTASLASKSISACAYFDPFPTDLKNHLRIRKLINGEIEGFLNFYNNSCDFKTAMNNLNYIDTIHFAKMIKCPTLYITGLFDDDCPPRIGFSAYNKIKSEKKFKIFPNDSHIGESGSKKEMMAFFKDQFKF</sequence>
<dbReference type="RefSeq" id="WP_090120442.1">
    <property type="nucleotide sequence ID" value="NZ_FNNJ01000002.1"/>
</dbReference>
<feature type="active site" description="Charge relay system" evidence="1">
    <location>
        <position position="543"/>
    </location>
</feature>
<proteinExistence type="predicted"/>
<feature type="active site" description="Charge relay system" evidence="1">
    <location>
        <position position="514"/>
    </location>
</feature>
<dbReference type="EMBL" id="FNNJ01000002">
    <property type="protein sequence ID" value="SDW70510.1"/>
    <property type="molecule type" value="Genomic_DNA"/>
</dbReference>
<reference evidence="4 5" key="1">
    <citation type="submission" date="2016-10" db="EMBL/GenBank/DDBJ databases">
        <authorList>
            <person name="de Groot N.N."/>
        </authorList>
    </citation>
    <scope>NUCLEOTIDE SEQUENCE [LARGE SCALE GENOMIC DNA]</scope>
    <source>
        <strain evidence="4 5">DSM 24956</strain>
    </source>
</reference>
<dbReference type="SUPFAM" id="SSF53474">
    <property type="entry name" value="alpha/beta-Hydrolases"/>
    <property type="match status" value="1"/>
</dbReference>
<evidence type="ECO:0000256" key="1">
    <source>
        <dbReference type="PIRSR" id="PIRSR639069-1"/>
    </source>
</evidence>